<organism evidence="13">
    <name type="scientific">Pseudoalteromonas translucida KMM 520</name>
    <dbReference type="NCBI Taxonomy" id="1315283"/>
    <lineage>
        <taxon>Bacteria</taxon>
        <taxon>Pseudomonadati</taxon>
        <taxon>Pseudomonadota</taxon>
        <taxon>Gammaproteobacteria</taxon>
        <taxon>Alteromonadales</taxon>
        <taxon>Pseudoalteromonadaceae</taxon>
        <taxon>Pseudoalteromonas</taxon>
    </lineage>
</organism>
<dbReference type="UniPathway" id="UPA00094"/>
<keyword evidence="9 10" id="KW-0012">Acyltransferase</keyword>
<dbReference type="GO" id="GO:0004315">
    <property type="term" value="F:3-oxoacyl-[acyl-carrier-protein] synthase activity"/>
    <property type="evidence" value="ECO:0007669"/>
    <property type="project" value="InterPro"/>
</dbReference>
<keyword evidence="2 10" id="KW-0963">Cytoplasm</keyword>
<dbReference type="InterPro" id="IPR013747">
    <property type="entry name" value="ACP_syn_III_C"/>
</dbReference>
<protein>
    <recommendedName>
        <fullName evidence="10">Beta-ketoacyl-[acyl-carrier-protein] synthase III</fullName>
        <shortName evidence="10">Beta-ketoacyl-ACP synthase III</shortName>
        <shortName evidence="10">KAS III</shortName>
        <ecNumber evidence="10">2.3.1.180</ecNumber>
    </recommendedName>
    <alternativeName>
        <fullName evidence="10">3-oxoacyl-[acyl-carrier-protein] synthase 3</fullName>
    </alternativeName>
    <alternativeName>
        <fullName evidence="10">3-oxoacyl-[acyl-carrier-protein] synthase III</fullName>
    </alternativeName>
</protein>
<comment type="similarity">
    <text evidence="1 10">Belongs to the thiolase-like superfamily. FabH family.</text>
</comment>
<sequence>MSDHFLREHTMPYAHITGWGKCIPPTSISNDEISKIVDTTDEWITSRTGIKSRRVSHVSTAELATVAAKHAIACAGIDAKDIDLVILATCTPSTMVANTASLVQKNIGAVGAAAMDTNAACSGFLYALQAATAQIQAGMIKKAVVIAAERMTWYVNWSRRDSAVLFGDGAGAVVLEAADTPAGLLATKTGCDSTDRDILHIENFGSDLNKYQPIGPSNLLFEGREIFKRAVKGMSEACDDVLAQANLSLDDINVLVPHQANLRIIQAIQHRLKVPDEKVMVNIGQYGNTSAATIAIALCEAVEQGLIKPHSNIMSAAFGAGLTWAASYIKWGERVTPISVSDAQLPPCDKTGLELVAPAVKACKEAEPT</sequence>
<feature type="domain" description="Beta-ketoacyl-[acyl-carrier-protein] synthase III N-terminal" evidence="12">
    <location>
        <begin position="115"/>
        <end position="192"/>
    </location>
</feature>
<dbReference type="PANTHER" id="PTHR43091:SF2">
    <property type="entry name" value="BETA-KETOACYL-[ACYL-CARRIER-PROTEIN] SYNTHASE III 2"/>
    <property type="match status" value="1"/>
</dbReference>
<dbReference type="GO" id="GO:0006633">
    <property type="term" value="P:fatty acid biosynthetic process"/>
    <property type="evidence" value="ECO:0007669"/>
    <property type="project" value="UniProtKB-UniRule"/>
</dbReference>
<dbReference type="SUPFAM" id="SSF53901">
    <property type="entry name" value="Thiolase-like"/>
    <property type="match status" value="1"/>
</dbReference>
<evidence type="ECO:0000256" key="9">
    <source>
        <dbReference type="ARBA" id="ARBA00023315"/>
    </source>
</evidence>
<keyword evidence="5 10" id="KW-0276">Fatty acid metabolism</keyword>
<dbReference type="Pfam" id="PF08541">
    <property type="entry name" value="ACP_syn_III_C"/>
    <property type="match status" value="1"/>
</dbReference>
<dbReference type="Proteomes" id="UP000065261">
    <property type="component" value="Chromosome II"/>
</dbReference>
<keyword evidence="7 10" id="KW-0275">Fatty acid biosynthesis</keyword>
<evidence type="ECO:0000256" key="5">
    <source>
        <dbReference type="ARBA" id="ARBA00022832"/>
    </source>
</evidence>
<evidence type="ECO:0000259" key="12">
    <source>
        <dbReference type="Pfam" id="PF08545"/>
    </source>
</evidence>
<evidence type="ECO:0000256" key="7">
    <source>
        <dbReference type="ARBA" id="ARBA00023160"/>
    </source>
</evidence>
<dbReference type="AlphaFoldDB" id="A0A0U2VKH7"/>
<dbReference type="InterPro" id="IPR013751">
    <property type="entry name" value="ACP_syn_III_N"/>
</dbReference>
<dbReference type="NCBIfam" id="NF006829">
    <property type="entry name" value="PRK09352.1"/>
    <property type="match status" value="1"/>
</dbReference>
<keyword evidence="3 10" id="KW-0444">Lipid biosynthesis</keyword>
<evidence type="ECO:0000259" key="11">
    <source>
        <dbReference type="Pfam" id="PF08541"/>
    </source>
</evidence>
<feature type="active site" evidence="10">
    <location>
        <position position="288"/>
    </location>
</feature>
<proteinExistence type="inferred from homology"/>
<dbReference type="GO" id="GO:0005737">
    <property type="term" value="C:cytoplasm"/>
    <property type="evidence" value="ECO:0007669"/>
    <property type="project" value="UniProtKB-SubCell"/>
</dbReference>
<gene>
    <name evidence="10 13" type="primary">fabH</name>
    <name evidence="13" type="ORF">PTRA_b0448</name>
</gene>
<feature type="active site" evidence="10">
    <location>
        <position position="121"/>
    </location>
</feature>
<comment type="domain">
    <text evidence="10">The last Arg residue of the ACP-binding site is essential for the weak association between ACP/AcpP and FabH.</text>
</comment>
<dbReference type="NCBIfam" id="TIGR00747">
    <property type="entry name" value="fabH"/>
    <property type="match status" value="1"/>
</dbReference>
<keyword evidence="8 10" id="KW-0511">Multifunctional enzyme</keyword>
<comment type="subunit">
    <text evidence="10">Homodimer.</text>
</comment>
<evidence type="ECO:0000256" key="10">
    <source>
        <dbReference type="HAMAP-Rule" id="MF_01815"/>
    </source>
</evidence>
<dbReference type="KEGG" id="ptn:PTRA_b0448"/>
<dbReference type="InterPro" id="IPR004655">
    <property type="entry name" value="FabH"/>
</dbReference>
<comment type="catalytic activity">
    <reaction evidence="10">
        <text>malonyl-[ACP] + acetyl-CoA + H(+) = 3-oxobutanoyl-[ACP] + CO2 + CoA</text>
        <dbReference type="Rhea" id="RHEA:12080"/>
        <dbReference type="Rhea" id="RHEA-COMP:9623"/>
        <dbReference type="Rhea" id="RHEA-COMP:9625"/>
        <dbReference type="ChEBI" id="CHEBI:15378"/>
        <dbReference type="ChEBI" id="CHEBI:16526"/>
        <dbReference type="ChEBI" id="CHEBI:57287"/>
        <dbReference type="ChEBI" id="CHEBI:57288"/>
        <dbReference type="ChEBI" id="CHEBI:78449"/>
        <dbReference type="ChEBI" id="CHEBI:78450"/>
        <dbReference type="EC" id="2.3.1.180"/>
    </reaction>
</comment>
<dbReference type="InterPro" id="IPR016039">
    <property type="entry name" value="Thiolase-like"/>
</dbReference>
<comment type="pathway">
    <text evidence="10">Lipid metabolism; fatty acid biosynthesis.</text>
</comment>
<feature type="active site" evidence="10">
    <location>
        <position position="258"/>
    </location>
</feature>
<feature type="region of interest" description="ACP-binding" evidence="10">
    <location>
        <begin position="259"/>
        <end position="263"/>
    </location>
</feature>
<dbReference type="EC" id="2.3.1.180" evidence="10"/>
<dbReference type="EMBL" id="CP011035">
    <property type="protein sequence ID" value="ALS34928.1"/>
    <property type="molecule type" value="Genomic_DNA"/>
</dbReference>
<dbReference type="Pfam" id="PF08545">
    <property type="entry name" value="ACP_syn_III"/>
    <property type="match status" value="1"/>
</dbReference>
<dbReference type="PANTHER" id="PTHR43091">
    <property type="entry name" value="3-OXOACYL-[ACYL-CARRIER-PROTEIN] SYNTHASE"/>
    <property type="match status" value="1"/>
</dbReference>
<feature type="domain" description="Beta-ketoacyl-[acyl-carrier-protein] synthase III C-terminal" evidence="11">
    <location>
        <begin position="242"/>
        <end position="331"/>
    </location>
</feature>
<evidence type="ECO:0000256" key="2">
    <source>
        <dbReference type="ARBA" id="ARBA00022490"/>
    </source>
</evidence>
<evidence type="ECO:0000256" key="8">
    <source>
        <dbReference type="ARBA" id="ARBA00023268"/>
    </source>
</evidence>
<keyword evidence="6 10" id="KW-0443">Lipid metabolism</keyword>
<evidence type="ECO:0000256" key="1">
    <source>
        <dbReference type="ARBA" id="ARBA00008642"/>
    </source>
</evidence>
<dbReference type="Gene3D" id="3.40.47.10">
    <property type="match status" value="1"/>
</dbReference>
<dbReference type="GO" id="GO:0033818">
    <property type="term" value="F:beta-ketoacyl-acyl-carrier-protein synthase III activity"/>
    <property type="evidence" value="ECO:0007669"/>
    <property type="project" value="UniProtKB-UniRule"/>
</dbReference>
<comment type="function">
    <text evidence="10">Catalyzes the condensation reaction of fatty acid synthesis by the addition to an acyl acceptor of two carbons from malonyl-ACP. Catalyzes the first condensation reaction which initiates fatty acid synthesis and may therefore play a role in governing the total rate of fatty acid production. Possesses both acetoacetyl-ACP synthase and acetyl transacylase activities. Its substrate specificity determines the biosynthesis of branched-chain and/or straight-chain of fatty acids.</text>
</comment>
<evidence type="ECO:0000313" key="14">
    <source>
        <dbReference type="Proteomes" id="UP000065261"/>
    </source>
</evidence>
<evidence type="ECO:0000256" key="3">
    <source>
        <dbReference type="ARBA" id="ARBA00022516"/>
    </source>
</evidence>
<name>A0A0U2VKH7_9GAMM</name>
<evidence type="ECO:0000256" key="6">
    <source>
        <dbReference type="ARBA" id="ARBA00023098"/>
    </source>
</evidence>
<dbReference type="HAMAP" id="MF_01815">
    <property type="entry name" value="FabH"/>
    <property type="match status" value="1"/>
</dbReference>
<accession>A0A0U2VKH7</accession>
<keyword evidence="4 10" id="KW-0808">Transferase</keyword>
<evidence type="ECO:0000256" key="4">
    <source>
        <dbReference type="ARBA" id="ARBA00022679"/>
    </source>
</evidence>
<comment type="subcellular location">
    <subcellularLocation>
        <location evidence="10">Cytoplasm</location>
    </subcellularLocation>
</comment>
<evidence type="ECO:0000313" key="13">
    <source>
        <dbReference type="EMBL" id="ALS34928.1"/>
    </source>
</evidence>
<dbReference type="PATRIC" id="fig|1315283.4.peg.3517"/>
<dbReference type="CDD" id="cd00830">
    <property type="entry name" value="KAS_III"/>
    <property type="match status" value="1"/>
</dbReference>
<reference evidence="13 14" key="1">
    <citation type="submission" date="2015-03" db="EMBL/GenBank/DDBJ databases">
        <authorList>
            <person name="Murphy D."/>
        </authorList>
    </citation>
    <scope>NUCLEOTIDE SEQUENCE [LARGE SCALE GENOMIC DNA]</scope>
    <source>
        <strain evidence="13 14">KMM 520</strain>
    </source>
</reference>